<name>A0A401PRH1_SCYTO</name>
<protein>
    <submittedName>
        <fullName evidence="3">Uncharacterized protein</fullName>
    </submittedName>
</protein>
<dbReference type="InterPro" id="IPR042532">
    <property type="entry name" value="EXOC3/Sec6_C"/>
</dbReference>
<dbReference type="GO" id="GO:0000145">
    <property type="term" value="C:exocyst"/>
    <property type="evidence" value="ECO:0007669"/>
    <property type="project" value="InterPro"/>
</dbReference>
<dbReference type="GO" id="GO:0000149">
    <property type="term" value="F:SNARE binding"/>
    <property type="evidence" value="ECO:0007669"/>
    <property type="project" value="TreeGrafter"/>
</dbReference>
<dbReference type="PANTHER" id="PTHR21292:SF4">
    <property type="entry name" value="TUMOR NECROSIS FACTOR ALPHA-INDUCED PROTEIN 2"/>
    <property type="match status" value="1"/>
</dbReference>
<dbReference type="EMBL" id="BFAA01011239">
    <property type="protein sequence ID" value="GCB75713.1"/>
    <property type="molecule type" value="Genomic_DNA"/>
</dbReference>
<comment type="similarity">
    <text evidence="1">Belongs to the SEC6 family.</text>
</comment>
<dbReference type="OrthoDB" id="190098at2759"/>
<organism evidence="3 4">
    <name type="scientific">Scyliorhinus torazame</name>
    <name type="common">Cloudy catshark</name>
    <name type="synonym">Catulus torazame</name>
    <dbReference type="NCBI Taxonomy" id="75743"/>
    <lineage>
        <taxon>Eukaryota</taxon>
        <taxon>Metazoa</taxon>
        <taxon>Chordata</taxon>
        <taxon>Craniata</taxon>
        <taxon>Vertebrata</taxon>
        <taxon>Chondrichthyes</taxon>
        <taxon>Elasmobranchii</taxon>
        <taxon>Galeomorphii</taxon>
        <taxon>Galeoidea</taxon>
        <taxon>Carcharhiniformes</taxon>
        <taxon>Scyliorhinidae</taxon>
        <taxon>Scyliorhinus</taxon>
    </lineage>
</organism>
<feature type="compositionally biased region" description="Basic and acidic residues" evidence="2">
    <location>
        <begin position="43"/>
        <end position="55"/>
    </location>
</feature>
<evidence type="ECO:0000256" key="1">
    <source>
        <dbReference type="ARBA" id="ARBA00009447"/>
    </source>
</evidence>
<keyword evidence="4" id="KW-1185">Reference proteome</keyword>
<dbReference type="OMA" id="KKHRYYK"/>
<proteinExistence type="inferred from homology"/>
<dbReference type="AlphaFoldDB" id="A0A401PRH1"/>
<feature type="region of interest" description="Disordered" evidence="2">
    <location>
        <begin position="43"/>
        <end position="67"/>
    </location>
</feature>
<dbReference type="STRING" id="75743.A0A401PRH1"/>
<comment type="caution">
    <text evidence="3">The sequence shown here is derived from an EMBL/GenBank/DDBJ whole genome shotgun (WGS) entry which is preliminary data.</text>
</comment>
<evidence type="ECO:0000256" key="2">
    <source>
        <dbReference type="SAM" id="MobiDB-lite"/>
    </source>
</evidence>
<dbReference type="GO" id="GO:0006887">
    <property type="term" value="P:exocytosis"/>
    <property type="evidence" value="ECO:0007669"/>
    <property type="project" value="InterPro"/>
</dbReference>
<dbReference type="GO" id="GO:0051601">
    <property type="term" value="P:exocyst localization"/>
    <property type="evidence" value="ECO:0007669"/>
    <property type="project" value="TreeGrafter"/>
</dbReference>
<reference evidence="3 4" key="1">
    <citation type="journal article" date="2018" name="Nat. Ecol. Evol.">
        <title>Shark genomes provide insights into elasmobranch evolution and the origin of vertebrates.</title>
        <authorList>
            <person name="Hara Y"/>
            <person name="Yamaguchi K"/>
            <person name="Onimaru K"/>
            <person name="Kadota M"/>
            <person name="Koyanagi M"/>
            <person name="Keeley SD"/>
            <person name="Tatsumi K"/>
            <person name="Tanaka K"/>
            <person name="Motone F"/>
            <person name="Kageyama Y"/>
            <person name="Nozu R"/>
            <person name="Adachi N"/>
            <person name="Nishimura O"/>
            <person name="Nakagawa R"/>
            <person name="Tanegashima C"/>
            <person name="Kiyatake I"/>
            <person name="Matsumoto R"/>
            <person name="Murakumo K"/>
            <person name="Nishida K"/>
            <person name="Terakita A"/>
            <person name="Kuratani S"/>
            <person name="Sato K"/>
            <person name="Hyodo S Kuraku.S."/>
        </authorList>
    </citation>
    <scope>NUCLEOTIDE SEQUENCE [LARGE SCALE GENOMIC DNA]</scope>
</reference>
<dbReference type="Gene3D" id="1.10.357.70">
    <property type="entry name" value="Exocyst complex component Sec6, C-terminal domain"/>
    <property type="match status" value="1"/>
</dbReference>
<sequence length="657" mass="75726">MFIKPATPVWTRGGVGINVELRQAELKSAATFQGQFPSISKFSESKELGDRRTDPIRSSGPRGAIRTSTEKDIKELIEQKRYFKADQHLIKLEYELFTNNATGTNEESNKKQKTEIDSLYELLGAEIFTVVKESMNISKEYPNLLKEAVQVKIQEGKADQTYLEEKEKSGSIPEARPRQWDTKWLSVLQDSVNERIGEFPTRSDDNKVEWLTHCLTQLRSQLKADFDTIVKCIKPCYLPGYNISAKYAECYHKKVSSHIVLFAENGLKEKEVHPLLYWIYNCYPDIMVALLPSEDARQQLLNTLLPERTISNLKNEYLSALQSDARKHMINGLRVEEENWSSDEEPLVINDCYHSELPIDIIQIINGAVRNTGNLTCELGDRALSIMLEETNYFLESFQSSAENFEKKHFNHPNFIPVVIAIINSCEAIRDYLNKDEKITNIALKDNILSILNEVEKRRKDTLIKILFCKLKPHCKMLVTAKWLDCPEPIDKIFEITEEHLTELKKLKPPQYQDLLREIHKQLITEYILRIMKRRLNCKTENQQKQVADQIQYEADQLWALFCCFGSEATYLRSALPEIAEIIRLKDVDAIIIEVAALFQDFPDVGKEHIRTILHMKVNVTKSDEKKILNILNAPLNNVDSSVNRKLFSNSTLLKAV</sequence>
<dbReference type="Gene3D" id="1.10.357.50">
    <property type="match status" value="1"/>
</dbReference>
<dbReference type="InterPro" id="IPR010326">
    <property type="entry name" value="EXOC3/Sec6"/>
</dbReference>
<evidence type="ECO:0000313" key="3">
    <source>
        <dbReference type="EMBL" id="GCB75713.1"/>
    </source>
</evidence>
<dbReference type="Pfam" id="PF06046">
    <property type="entry name" value="Sec6"/>
    <property type="match status" value="1"/>
</dbReference>
<evidence type="ECO:0000313" key="4">
    <source>
        <dbReference type="Proteomes" id="UP000288216"/>
    </source>
</evidence>
<gene>
    <name evidence="3" type="ORF">scyTo_0017377</name>
</gene>
<dbReference type="Proteomes" id="UP000288216">
    <property type="component" value="Unassembled WGS sequence"/>
</dbReference>
<dbReference type="PANTHER" id="PTHR21292">
    <property type="entry name" value="EXOCYST COMPLEX COMPONENT SEC6-RELATED"/>
    <property type="match status" value="1"/>
</dbReference>
<accession>A0A401PRH1</accession>